<keyword evidence="1" id="KW-1133">Transmembrane helix</keyword>
<keyword evidence="1" id="KW-0812">Transmembrane</keyword>
<comment type="caution">
    <text evidence="2">The sequence shown here is derived from an EMBL/GenBank/DDBJ whole genome shotgun (WGS) entry which is preliminary data.</text>
</comment>
<feature type="transmembrane region" description="Helical" evidence="1">
    <location>
        <begin position="83"/>
        <end position="106"/>
    </location>
</feature>
<organism evidence="2 3">
    <name type="scientific">Demequina litoralis</name>
    <dbReference type="NCBI Taxonomy" id="3051660"/>
    <lineage>
        <taxon>Bacteria</taxon>
        <taxon>Bacillati</taxon>
        <taxon>Actinomycetota</taxon>
        <taxon>Actinomycetes</taxon>
        <taxon>Micrococcales</taxon>
        <taxon>Demequinaceae</taxon>
        <taxon>Demequina</taxon>
    </lineage>
</organism>
<feature type="transmembrane region" description="Helical" evidence="1">
    <location>
        <begin position="167"/>
        <end position="184"/>
    </location>
</feature>
<dbReference type="EMBL" id="JAUHPW010000005">
    <property type="protein sequence ID" value="MDN4475796.1"/>
    <property type="molecule type" value="Genomic_DNA"/>
</dbReference>
<evidence type="ECO:0000256" key="1">
    <source>
        <dbReference type="SAM" id="Phobius"/>
    </source>
</evidence>
<dbReference type="Proteomes" id="UP001172728">
    <property type="component" value="Unassembled WGS sequence"/>
</dbReference>
<gene>
    <name evidence="2" type="ORF">QQX09_07995</name>
</gene>
<evidence type="ECO:0000313" key="3">
    <source>
        <dbReference type="Proteomes" id="UP001172728"/>
    </source>
</evidence>
<sequence length="350" mass="36425">MARGGDDVTAASSLPTPRGTDISRLLGLHTRGAQLILAVYVASNLAFVASTADLLDHVWASYVAVALVTAGGFVVTRPHPDPFPLALTAAVLGVVVASTALVLYALPDTGSLGRATWYLGANTWLLWFLTLRRRARLAWAGGLVMLAETMLWAKLAGRGAVDGLTLAMPQILLLIIATLFGTALRRSSARINALAGRSVEAAAAAGALEAARRVQDERADELADVVVPALTLLASGTPLTEAMREEIVRVEAQLRDSVRGHGLALPPIVQAATRARSRGVAVTLLDDLGVPLSPIETDAVVRAVSTALDAAAEGSVTVRLLPPGRDEMLTIVSLGGDEVRRVAVPSGVGL</sequence>
<keyword evidence="3" id="KW-1185">Reference proteome</keyword>
<evidence type="ECO:0000313" key="2">
    <source>
        <dbReference type="EMBL" id="MDN4475796.1"/>
    </source>
</evidence>
<reference evidence="2" key="1">
    <citation type="submission" date="2023-06" db="EMBL/GenBank/DDBJ databases">
        <title>Sysu t00192.</title>
        <authorList>
            <person name="Gao L."/>
            <person name="Fang B.-Z."/>
            <person name="Li W.-J."/>
        </authorList>
    </citation>
    <scope>NUCLEOTIDE SEQUENCE</scope>
    <source>
        <strain evidence="2">SYSU T00192</strain>
    </source>
</reference>
<keyword evidence="1" id="KW-0472">Membrane</keyword>
<dbReference type="RefSeq" id="WP_301133219.1">
    <property type="nucleotide sequence ID" value="NZ_JAUHPW010000005.1"/>
</dbReference>
<feature type="transmembrane region" description="Helical" evidence="1">
    <location>
        <begin position="137"/>
        <end position="155"/>
    </location>
</feature>
<feature type="transmembrane region" description="Helical" evidence="1">
    <location>
        <begin position="58"/>
        <end position="76"/>
    </location>
</feature>
<feature type="transmembrane region" description="Helical" evidence="1">
    <location>
        <begin position="32"/>
        <end position="52"/>
    </location>
</feature>
<proteinExistence type="predicted"/>
<accession>A0ABT8G9H3</accession>
<name>A0ABT8G9H3_9MICO</name>
<evidence type="ECO:0008006" key="4">
    <source>
        <dbReference type="Google" id="ProtNLM"/>
    </source>
</evidence>
<protein>
    <recommendedName>
        <fullName evidence="4">Signal transduction histidine kinase</fullName>
    </recommendedName>
</protein>